<evidence type="ECO:0000313" key="2">
    <source>
        <dbReference type="EMBL" id="MDN3569979.1"/>
    </source>
</evidence>
<dbReference type="RefSeq" id="WP_238290391.1">
    <property type="nucleotide sequence ID" value="NZ_BPQS01000023.1"/>
</dbReference>
<protein>
    <submittedName>
        <fullName evidence="2">Uncharacterized protein</fullName>
    </submittedName>
</protein>
<feature type="compositionally biased region" description="Basic and acidic residues" evidence="1">
    <location>
        <begin position="792"/>
        <end position="801"/>
    </location>
</feature>
<feature type="compositionally biased region" description="Acidic residues" evidence="1">
    <location>
        <begin position="774"/>
        <end position="784"/>
    </location>
</feature>
<comment type="caution">
    <text evidence="2">The sequence shown here is derived from an EMBL/GenBank/DDBJ whole genome shotgun (WGS) entry which is preliminary data.</text>
</comment>
<gene>
    <name evidence="2" type="ORF">QWZ18_04980</name>
</gene>
<evidence type="ECO:0000256" key="1">
    <source>
        <dbReference type="SAM" id="MobiDB-lite"/>
    </source>
</evidence>
<sequence>MDAFGFSSSTDTASPAHPAEAIDHSLGRGPDLGRDGSKAKRADAEPRRSGSGEPDLDPSSIAYVAAEVEPALSNRLLSAGAEPTTSGDSDATWTNENFAKFFGDAAVESARLQATAPGKPSAFPPIRVTSGLRASVEAIRAAQATEAATEEAKVEPRRRGRNRKTRAVNALRGLVEDDSRYQGAKEVVAETRRRYDEILTTAASNRHKVDAAQKAFADSIVLEVDFHLSHLASVADRIERCGTHGRLACGSYWCTHCRNRYAARLIEDTRPQLEQRYGTDLEKARLNLLHATILNDIVLPDPDLDREHLADFDASIVRRDAREMLGYLRRWQEDCRSAMSAVLMKSGLSLELAENRIGLTDRDRRFYHPDNVTADADRLIGWNDVIIEARNHFKSRRKRPDLESSELVSCRDDERYEAYLWQLHKATPLNREDIVTLAQGFQCIYREFTGITKTNYPERLKYKSSIEKVMKRERKKLYRINKDDQLPGVSVTGMFELELIDLRHAIGGDHQHSVKAKTLRVLATQERKPTKKRKKDEKISFETERRRMKLGAKMRLLDEARARIAANEDLAEAEFPGLQYAVLLHMHVLIDLNGTPREDLERWLTGKGASTRRFSGQWPLPYQVMVKGLYENKPVDDSIRDISFYAIKAPLTFNYENTAPKRDEDLPESDPKHFSDEALAILAWLQQGIGHERLRIAINWPGAEQEKRGPKPKHVPIPKMTEDELDEALAARGSSLPRPPAGATDIGFLFEEAEEGPQAAYFPEASTSAACEGDASEATDDQDSPDGPTSDPSDRGQGERE</sequence>
<name>A0ABT8AJH8_9HYPH</name>
<feature type="compositionally biased region" description="Polar residues" evidence="1">
    <location>
        <begin position="1"/>
        <end position="13"/>
    </location>
</feature>
<keyword evidence="3" id="KW-1185">Reference proteome</keyword>
<reference evidence="3" key="1">
    <citation type="journal article" date="2019" name="Int. J. Syst. Evol. Microbiol.">
        <title>The Global Catalogue of Microorganisms (GCM) 10K type strain sequencing project: providing services to taxonomists for standard genome sequencing and annotation.</title>
        <authorList>
            <consortium name="The Broad Institute Genomics Platform"/>
            <consortium name="The Broad Institute Genome Sequencing Center for Infectious Disease"/>
            <person name="Wu L."/>
            <person name="Ma J."/>
        </authorList>
    </citation>
    <scope>NUCLEOTIDE SEQUENCE [LARGE SCALE GENOMIC DNA]</scope>
    <source>
        <strain evidence="3">CECT 7806</strain>
    </source>
</reference>
<feature type="region of interest" description="Disordered" evidence="1">
    <location>
        <begin position="732"/>
        <end position="801"/>
    </location>
</feature>
<proteinExistence type="predicted"/>
<feature type="region of interest" description="Disordered" evidence="1">
    <location>
        <begin position="1"/>
        <end position="63"/>
    </location>
</feature>
<accession>A0ABT8AJH8</accession>
<feature type="compositionally biased region" description="Basic and acidic residues" evidence="1">
    <location>
        <begin position="20"/>
        <end position="50"/>
    </location>
</feature>
<dbReference type="EMBL" id="JAUFPT010000013">
    <property type="protein sequence ID" value="MDN3569979.1"/>
    <property type="molecule type" value="Genomic_DNA"/>
</dbReference>
<organism evidence="2 3">
    <name type="scientific">Methylobacterium longum</name>
    <dbReference type="NCBI Taxonomy" id="767694"/>
    <lineage>
        <taxon>Bacteria</taxon>
        <taxon>Pseudomonadati</taxon>
        <taxon>Pseudomonadota</taxon>
        <taxon>Alphaproteobacteria</taxon>
        <taxon>Hyphomicrobiales</taxon>
        <taxon>Methylobacteriaceae</taxon>
        <taxon>Methylobacterium</taxon>
    </lineage>
</organism>
<dbReference type="Proteomes" id="UP001244297">
    <property type="component" value="Unassembled WGS sequence"/>
</dbReference>
<evidence type="ECO:0000313" key="3">
    <source>
        <dbReference type="Proteomes" id="UP001244297"/>
    </source>
</evidence>